<keyword evidence="4 9" id="KW-0547">Nucleotide-binding</keyword>
<dbReference type="SUPFAM" id="SSF142695">
    <property type="entry name" value="RibA-like"/>
    <property type="match status" value="1"/>
</dbReference>
<comment type="cofactor">
    <cofactor evidence="9">
        <name>Zn(2+)</name>
        <dbReference type="ChEBI" id="CHEBI:29105"/>
    </cofactor>
    <text evidence="9">Binds 1 zinc ion per subunit.</text>
</comment>
<evidence type="ECO:0000256" key="8">
    <source>
        <dbReference type="ARBA" id="ARBA00049295"/>
    </source>
</evidence>
<dbReference type="GO" id="GO:0003935">
    <property type="term" value="F:GTP cyclohydrolase II activity"/>
    <property type="evidence" value="ECO:0007669"/>
    <property type="project" value="UniProtKB-UniRule"/>
</dbReference>
<evidence type="ECO:0000256" key="4">
    <source>
        <dbReference type="ARBA" id="ARBA00022741"/>
    </source>
</evidence>
<feature type="binding site" evidence="9">
    <location>
        <position position="149"/>
    </location>
    <ligand>
        <name>GTP</name>
        <dbReference type="ChEBI" id="CHEBI:37565"/>
    </ligand>
</feature>
<feature type="active site" description="Proton acceptor" evidence="9">
    <location>
        <position position="121"/>
    </location>
</feature>
<keyword evidence="5 9" id="KW-0378">Hydrolase</keyword>
<feature type="binding site" evidence="9">
    <location>
        <position position="63"/>
    </location>
    <ligand>
        <name>Zn(2+)</name>
        <dbReference type="ChEBI" id="CHEBI:29105"/>
        <note>catalytic</note>
    </ligand>
</feature>
<keyword evidence="2 9" id="KW-0686">Riboflavin biosynthesis</keyword>
<evidence type="ECO:0000313" key="12">
    <source>
        <dbReference type="Proteomes" id="UP000186074"/>
    </source>
</evidence>
<dbReference type="NCBIfam" id="NF001591">
    <property type="entry name" value="PRK00393.1"/>
    <property type="match status" value="1"/>
</dbReference>
<keyword evidence="7 9" id="KW-0342">GTP-binding</keyword>
<dbReference type="Gene3D" id="3.40.50.10990">
    <property type="entry name" value="GTP cyclohydrolase II"/>
    <property type="match status" value="1"/>
</dbReference>
<accession>A0A1P8KIV3</accession>
<dbReference type="InterPro" id="IPR032677">
    <property type="entry name" value="GTP_cyclohydro_II"/>
</dbReference>
<dbReference type="PANTHER" id="PTHR21327:SF18">
    <property type="entry name" value="3,4-DIHYDROXY-2-BUTANONE 4-PHOSPHATE SYNTHASE"/>
    <property type="match status" value="1"/>
</dbReference>
<dbReference type="GO" id="GO:0008270">
    <property type="term" value="F:zinc ion binding"/>
    <property type="evidence" value="ECO:0007669"/>
    <property type="project" value="UniProtKB-UniRule"/>
</dbReference>
<dbReference type="GO" id="GO:0009231">
    <property type="term" value="P:riboflavin biosynthetic process"/>
    <property type="evidence" value="ECO:0007669"/>
    <property type="project" value="UniProtKB-UniRule"/>
</dbReference>
<comment type="function">
    <text evidence="9">Catalyzes the conversion of GTP to 2,5-diamino-6-ribosylamino-4(3H)-pyrimidinone 5'-phosphate (DARP), formate and pyrophosphate.</text>
</comment>
<dbReference type="HAMAP" id="MF_00179">
    <property type="entry name" value="RibA"/>
    <property type="match status" value="1"/>
</dbReference>
<dbReference type="UniPathway" id="UPA00275">
    <property type="reaction ID" value="UER00400"/>
</dbReference>
<feature type="domain" description="GTP cyclohydrolase II" evidence="10">
    <location>
        <begin position="9"/>
        <end position="163"/>
    </location>
</feature>
<feature type="binding site" evidence="9">
    <location>
        <begin position="87"/>
        <end position="89"/>
    </location>
    <ligand>
        <name>GTP</name>
        <dbReference type="ChEBI" id="CHEBI:37565"/>
    </ligand>
</feature>
<protein>
    <recommendedName>
        <fullName evidence="9">GTP cyclohydrolase-2</fullName>
        <ecNumber evidence="9">3.5.4.25</ecNumber>
    </recommendedName>
    <alternativeName>
        <fullName evidence="9">GTP cyclohydrolase II</fullName>
    </alternativeName>
</protein>
<dbReference type="GO" id="GO:0005525">
    <property type="term" value="F:GTP binding"/>
    <property type="evidence" value="ECO:0007669"/>
    <property type="project" value="UniProtKB-KW"/>
</dbReference>
<evidence type="ECO:0000256" key="2">
    <source>
        <dbReference type="ARBA" id="ARBA00022619"/>
    </source>
</evidence>
<dbReference type="Pfam" id="PF00925">
    <property type="entry name" value="GTP_cyclohydro2"/>
    <property type="match status" value="1"/>
</dbReference>
<feature type="binding site" evidence="9">
    <location>
        <begin position="45"/>
        <end position="49"/>
    </location>
    <ligand>
        <name>GTP</name>
        <dbReference type="ChEBI" id="CHEBI:37565"/>
    </ligand>
</feature>
<feature type="binding site" evidence="9">
    <location>
        <position position="109"/>
    </location>
    <ligand>
        <name>GTP</name>
        <dbReference type="ChEBI" id="CHEBI:37565"/>
    </ligand>
</feature>
<evidence type="ECO:0000256" key="3">
    <source>
        <dbReference type="ARBA" id="ARBA00022723"/>
    </source>
</evidence>
<organism evidence="11 12">
    <name type="scientific">Poseidonibacter parvus</name>
    <dbReference type="NCBI Taxonomy" id="1850254"/>
    <lineage>
        <taxon>Bacteria</taxon>
        <taxon>Pseudomonadati</taxon>
        <taxon>Campylobacterota</taxon>
        <taxon>Epsilonproteobacteria</taxon>
        <taxon>Campylobacterales</taxon>
        <taxon>Arcobacteraceae</taxon>
        <taxon>Poseidonibacter</taxon>
    </lineage>
</organism>
<feature type="binding site" evidence="9">
    <location>
        <position position="50"/>
    </location>
    <ligand>
        <name>Zn(2+)</name>
        <dbReference type="ChEBI" id="CHEBI:29105"/>
        <note>catalytic</note>
    </ligand>
</feature>
<evidence type="ECO:0000256" key="1">
    <source>
        <dbReference type="ARBA" id="ARBA00004853"/>
    </source>
</evidence>
<name>A0A1P8KIV3_9BACT</name>
<evidence type="ECO:0000313" key="11">
    <source>
        <dbReference type="EMBL" id="APW64485.1"/>
    </source>
</evidence>
<dbReference type="KEGG" id="alp:LPB137_00850"/>
<dbReference type="CDD" id="cd00641">
    <property type="entry name" value="GTP_cyclohydro2"/>
    <property type="match status" value="1"/>
</dbReference>
<dbReference type="NCBIfam" id="TIGR00505">
    <property type="entry name" value="ribA"/>
    <property type="match status" value="1"/>
</dbReference>
<dbReference type="EMBL" id="CP019070">
    <property type="protein sequence ID" value="APW64485.1"/>
    <property type="molecule type" value="Genomic_DNA"/>
</dbReference>
<sequence>MSLQISNIAKLPTQYGNFKIQSFKENELEHFIIFTEELPLIPFIRIHSECLTGDVFKSIKCDCGEQLDFAMKKIAKEGGMIIYLRQEGRGIGLFNKVNAYAFQDHGFNTIEANEKLGFEADLRKFDLVPKILKEFKIDKIKLMTNNPRKLSALEDIEIVERIPVLISSCEYNYEYLKVKKEELGHLL</sequence>
<dbReference type="InterPro" id="IPR000926">
    <property type="entry name" value="RibA"/>
</dbReference>
<reference evidence="11 12" key="1">
    <citation type="submission" date="2017-01" db="EMBL/GenBank/DDBJ databases">
        <title>Genome sequencing of Arcobacter sp. LPB0137.</title>
        <authorList>
            <person name="Lee G.-W."/>
            <person name="Yi H."/>
        </authorList>
    </citation>
    <scope>NUCLEOTIDE SEQUENCE [LARGE SCALE GENOMIC DNA]</scope>
    <source>
        <strain evidence="11 12">LPB0137</strain>
    </source>
</reference>
<proteinExistence type="inferred from homology"/>
<dbReference type="RefSeq" id="WP_076083112.1">
    <property type="nucleotide sequence ID" value="NZ_CP019070.1"/>
</dbReference>
<dbReference type="GO" id="GO:0005829">
    <property type="term" value="C:cytosol"/>
    <property type="evidence" value="ECO:0007669"/>
    <property type="project" value="TreeGrafter"/>
</dbReference>
<keyword evidence="6 9" id="KW-0862">Zinc</keyword>
<dbReference type="PANTHER" id="PTHR21327">
    <property type="entry name" value="GTP CYCLOHYDROLASE II-RELATED"/>
    <property type="match status" value="1"/>
</dbReference>
<dbReference type="AlphaFoldDB" id="A0A1P8KIV3"/>
<feature type="binding site" evidence="9">
    <location>
        <position position="61"/>
    </location>
    <ligand>
        <name>Zn(2+)</name>
        <dbReference type="ChEBI" id="CHEBI:29105"/>
        <note>catalytic</note>
    </ligand>
</feature>
<comment type="catalytic activity">
    <reaction evidence="8 9">
        <text>GTP + 4 H2O = 2,5-diamino-6-hydroxy-4-(5-phosphoribosylamino)-pyrimidine + formate + 2 phosphate + 3 H(+)</text>
        <dbReference type="Rhea" id="RHEA:23704"/>
        <dbReference type="ChEBI" id="CHEBI:15377"/>
        <dbReference type="ChEBI" id="CHEBI:15378"/>
        <dbReference type="ChEBI" id="CHEBI:15740"/>
        <dbReference type="ChEBI" id="CHEBI:37565"/>
        <dbReference type="ChEBI" id="CHEBI:43474"/>
        <dbReference type="ChEBI" id="CHEBI:58614"/>
        <dbReference type="EC" id="3.5.4.25"/>
    </reaction>
</comment>
<feature type="binding site" evidence="9">
    <location>
        <position position="66"/>
    </location>
    <ligand>
        <name>GTP</name>
        <dbReference type="ChEBI" id="CHEBI:37565"/>
    </ligand>
</feature>
<evidence type="ECO:0000256" key="5">
    <source>
        <dbReference type="ARBA" id="ARBA00022801"/>
    </source>
</evidence>
<comment type="pathway">
    <text evidence="1 9">Cofactor biosynthesis; riboflavin biosynthesis; 5-amino-6-(D-ribitylamino)uracil from GTP: step 1/4.</text>
</comment>
<comment type="similarity">
    <text evidence="9">Belongs to the GTP cyclohydrolase II family.</text>
</comment>
<keyword evidence="3 9" id="KW-0479">Metal-binding</keyword>
<feature type="active site" description="Nucleophile" evidence="9">
    <location>
        <position position="123"/>
    </location>
</feature>
<feature type="binding site" evidence="9">
    <location>
        <position position="144"/>
    </location>
    <ligand>
        <name>GTP</name>
        <dbReference type="ChEBI" id="CHEBI:37565"/>
    </ligand>
</feature>
<dbReference type="EC" id="3.5.4.25" evidence="9"/>
<evidence type="ECO:0000256" key="9">
    <source>
        <dbReference type="HAMAP-Rule" id="MF_00179"/>
    </source>
</evidence>
<evidence type="ECO:0000256" key="6">
    <source>
        <dbReference type="ARBA" id="ARBA00022833"/>
    </source>
</evidence>
<evidence type="ECO:0000256" key="7">
    <source>
        <dbReference type="ARBA" id="ARBA00023134"/>
    </source>
</evidence>
<dbReference type="STRING" id="1850254.LPB137_00850"/>
<dbReference type="InterPro" id="IPR036144">
    <property type="entry name" value="RibA-like_sf"/>
</dbReference>
<dbReference type="OrthoDB" id="9793111at2"/>
<dbReference type="FunFam" id="3.40.50.10990:FF:000002">
    <property type="entry name" value="GTP cyclohydrolase-2"/>
    <property type="match status" value="1"/>
</dbReference>
<evidence type="ECO:0000259" key="10">
    <source>
        <dbReference type="Pfam" id="PF00925"/>
    </source>
</evidence>
<dbReference type="Proteomes" id="UP000186074">
    <property type="component" value="Chromosome"/>
</dbReference>
<keyword evidence="12" id="KW-1185">Reference proteome</keyword>
<gene>
    <name evidence="9" type="primary">ribA</name>
    <name evidence="11" type="ORF">LPB137_00850</name>
</gene>